<reference evidence="2" key="1">
    <citation type="journal article" date="2013" name="Science">
        <title>The Amborella genome and the evolution of flowering plants.</title>
        <authorList>
            <consortium name="Amborella Genome Project"/>
        </authorList>
    </citation>
    <scope>NUCLEOTIDE SEQUENCE [LARGE SCALE GENOMIC DNA]</scope>
</reference>
<protein>
    <submittedName>
        <fullName evidence="1">Uncharacterized protein</fullName>
    </submittedName>
</protein>
<name>W1PAR2_AMBTC</name>
<proteinExistence type="predicted"/>
<accession>W1PAR2</accession>
<dbReference type="HOGENOM" id="CLU_2577059_0_0_1"/>
<dbReference type="EMBL" id="KI394012">
    <property type="protein sequence ID" value="ERN05038.1"/>
    <property type="molecule type" value="Genomic_DNA"/>
</dbReference>
<gene>
    <name evidence="1" type="ORF">AMTR_s00053p00066210</name>
</gene>
<dbReference type="Proteomes" id="UP000017836">
    <property type="component" value="Unassembled WGS sequence"/>
</dbReference>
<evidence type="ECO:0000313" key="2">
    <source>
        <dbReference type="Proteomes" id="UP000017836"/>
    </source>
</evidence>
<sequence>MKGLGPLIEPLRNIGLTRTNLIRRLTVIVASSVSPAKPIVVVNLTKSSTTIKGTDPIEPLRFIVSLEHPVNIPSCKPYFVA</sequence>
<dbReference type="AlphaFoldDB" id="W1PAR2"/>
<evidence type="ECO:0000313" key="1">
    <source>
        <dbReference type="EMBL" id="ERN05038.1"/>
    </source>
</evidence>
<keyword evidence="2" id="KW-1185">Reference proteome</keyword>
<dbReference type="Gramene" id="ERN05038">
    <property type="protein sequence ID" value="ERN05038"/>
    <property type="gene ID" value="AMTR_s00053p00066210"/>
</dbReference>
<organism evidence="1 2">
    <name type="scientific">Amborella trichopoda</name>
    <dbReference type="NCBI Taxonomy" id="13333"/>
    <lineage>
        <taxon>Eukaryota</taxon>
        <taxon>Viridiplantae</taxon>
        <taxon>Streptophyta</taxon>
        <taxon>Embryophyta</taxon>
        <taxon>Tracheophyta</taxon>
        <taxon>Spermatophyta</taxon>
        <taxon>Magnoliopsida</taxon>
        <taxon>Amborellales</taxon>
        <taxon>Amborellaceae</taxon>
        <taxon>Amborella</taxon>
    </lineage>
</organism>